<proteinExistence type="inferred from homology"/>
<name>A0A8J6AJG0_GALPY</name>
<accession>A0A8J6AJG0</accession>
<dbReference type="Gene3D" id="1.10.10.1760">
    <property type="entry name" value="60S ribosomal protein L36"/>
    <property type="match status" value="1"/>
</dbReference>
<evidence type="ECO:0000256" key="3">
    <source>
        <dbReference type="ARBA" id="ARBA00022980"/>
    </source>
</evidence>
<evidence type="ECO:0000256" key="1">
    <source>
        <dbReference type="ARBA" id="ARBA00006509"/>
    </source>
</evidence>
<protein>
    <recommendedName>
        <fullName evidence="6">Large ribosomal subunit protein eL36</fullName>
    </recommendedName>
    <alternativeName>
        <fullName evidence="7">60S ribosomal protein L36</fullName>
    </alternativeName>
</protein>
<dbReference type="GO" id="GO:0003735">
    <property type="term" value="F:structural constituent of ribosome"/>
    <property type="evidence" value="ECO:0007669"/>
    <property type="project" value="InterPro"/>
</dbReference>
<reference evidence="8" key="1">
    <citation type="journal article" date="2021" name="Evol. Appl.">
        <title>The genome of the Pyrenean desman and the effects of bottlenecks and inbreeding on the genomic landscape of an endangered species.</title>
        <authorList>
            <person name="Escoda L."/>
            <person name="Castresana J."/>
        </authorList>
    </citation>
    <scope>NUCLEOTIDE SEQUENCE</scope>
    <source>
        <strain evidence="8">IBE-C5619</strain>
    </source>
</reference>
<organism evidence="8 9">
    <name type="scientific">Galemys pyrenaicus</name>
    <name type="common">Iberian desman</name>
    <name type="synonym">Pyrenean desman</name>
    <dbReference type="NCBI Taxonomy" id="202257"/>
    <lineage>
        <taxon>Eukaryota</taxon>
        <taxon>Metazoa</taxon>
        <taxon>Chordata</taxon>
        <taxon>Craniata</taxon>
        <taxon>Vertebrata</taxon>
        <taxon>Euteleostomi</taxon>
        <taxon>Mammalia</taxon>
        <taxon>Eutheria</taxon>
        <taxon>Laurasiatheria</taxon>
        <taxon>Eulipotyphla</taxon>
        <taxon>Talpidae</taxon>
        <taxon>Galemys</taxon>
    </lineage>
</organism>
<dbReference type="GO" id="GO:0005840">
    <property type="term" value="C:ribosome"/>
    <property type="evidence" value="ECO:0007669"/>
    <property type="project" value="UniProtKB-KW"/>
</dbReference>
<dbReference type="EMBL" id="JAGFMF010011568">
    <property type="protein sequence ID" value="KAG8520516.1"/>
    <property type="molecule type" value="Genomic_DNA"/>
</dbReference>
<evidence type="ECO:0000256" key="5">
    <source>
        <dbReference type="ARBA" id="ARBA00034092"/>
    </source>
</evidence>
<evidence type="ECO:0000313" key="9">
    <source>
        <dbReference type="Proteomes" id="UP000700334"/>
    </source>
</evidence>
<keyword evidence="9" id="KW-1185">Reference proteome</keyword>
<keyword evidence="3 8" id="KW-0689">Ribosomal protein</keyword>
<gene>
    <name evidence="8" type="ORF">J0S82_019867</name>
</gene>
<comment type="subunit">
    <text evidence="2">Component of the large ribosomal subunit.</text>
</comment>
<evidence type="ECO:0000256" key="4">
    <source>
        <dbReference type="ARBA" id="ARBA00023274"/>
    </source>
</evidence>
<dbReference type="Proteomes" id="UP000700334">
    <property type="component" value="Unassembled WGS sequence"/>
</dbReference>
<evidence type="ECO:0000256" key="6">
    <source>
        <dbReference type="ARBA" id="ARBA00035226"/>
    </source>
</evidence>
<comment type="similarity">
    <text evidence="1">Belongs to the eukaryotic ribosomal protein eL36 family.</text>
</comment>
<dbReference type="GO" id="GO:1990904">
    <property type="term" value="C:ribonucleoprotein complex"/>
    <property type="evidence" value="ECO:0007669"/>
    <property type="project" value="UniProtKB-KW"/>
</dbReference>
<dbReference type="AlphaFoldDB" id="A0A8J6AJG0"/>
<evidence type="ECO:0000256" key="2">
    <source>
        <dbReference type="ARBA" id="ARBA00011133"/>
    </source>
</evidence>
<dbReference type="InterPro" id="IPR038097">
    <property type="entry name" value="Ribosomal_eL36_sf"/>
</dbReference>
<dbReference type="Pfam" id="PF01158">
    <property type="entry name" value="Ribosomal_L36e"/>
    <property type="match status" value="1"/>
</dbReference>
<comment type="caution">
    <text evidence="8">The sequence shown here is derived from an EMBL/GenBank/DDBJ whole genome shotgun (WGS) entry which is preliminary data.</text>
</comment>
<evidence type="ECO:0000313" key="8">
    <source>
        <dbReference type="EMBL" id="KAG8520516.1"/>
    </source>
</evidence>
<comment type="function">
    <text evidence="5">Component of the large ribosomal subunit. The ribosome is a large ribonucleoprotein complex responsible for the synthesis of proteins in the cell.</text>
</comment>
<dbReference type="InterPro" id="IPR000509">
    <property type="entry name" value="Ribosomal_eL36"/>
</dbReference>
<keyword evidence="4" id="KW-0687">Ribonucleoprotein</keyword>
<dbReference type="GO" id="GO:0006412">
    <property type="term" value="P:translation"/>
    <property type="evidence" value="ECO:0007669"/>
    <property type="project" value="InterPro"/>
</dbReference>
<evidence type="ECO:0000256" key="7">
    <source>
        <dbReference type="ARBA" id="ARBA00035331"/>
    </source>
</evidence>
<sequence>MSWAQGYPCVPLDIAQQGTPSPPGGPAKARHYPMAVGLYMDHKVTKCKQAQTSGWLIQEWPTLELLKLSKDKRTLRFMEKKVGTYIQAKKKRDE</sequence>